<organism evidence="1 2">
    <name type="scientific">Chitinilyticum piscinae</name>
    <dbReference type="NCBI Taxonomy" id="2866724"/>
    <lineage>
        <taxon>Bacteria</taxon>
        <taxon>Pseudomonadati</taxon>
        <taxon>Pseudomonadota</taxon>
        <taxon>Betaproteobacteria</taxon>
        <taxon>Neisseriales</taxon>
        <taxon>Chitinibacteraceae</taxon>
        <taxon>Chitinilyticum</taxon>
    </lineage>
</organism>
<dbReference type="InterPro" id="IPR010260">
    <property type="entry name" value="AlpA"/>
</dbReference>
<dbReference type="AlphaFoldDB" id="A0A8J7FP13"/>
<dbReference type="EMBL" id="JADFUA010000001">
    <property type="protein sequence ID" value="MBE9607866.1"/>
    <property type="molecule type" value="Genomic_DNA"/>
</dbReference>
<dbReference type="PANTHER" id="PTHR36154">
    <property type="entry name" value="DNA-BINDING TRANSCRIPTIONAL ACTIVATOR ALPA"/>
    <property type="match status" value="1"/>
</dbReference>
<dbReference type="RefSeq" id="WP_194114377.1">
    <property type="nucleotide sequence ID" value="NZ_JADFUA010000001.1"/>
</dbReference>
<dbReference type="Proteomes" id="UP000604481">
    <property type="component" value="Unassembled WGS sequence"/>
</dbReference>
<gene>
    <name evidence="1" type="ORF">INR99_00740</name>
</gene>
<name>A0A8J7FP13_9NEIS</name>
<reference evidence="1 2" key="1">
    <citation type="submission" date="2020-10" db="EMBL/GenBank/DDBJ databases">
        <title>The genome sequence of Chitinilyticum litopenaei 4Y14.</title>
        <authorList>
            <person name="Liu Y."/>
        </authorList>
    </citation>
    <scope>NUCLEOTIDE SEQUENCE [LARGE SCALE GENOMIC DNA]</scope>
    <source>
        <strain evidence="1 2">4Y14</strain>
    </source>
</reference>
<accession>A0A8J7FP13</accession>
<evidence type="ECO:0000313" key="2">
    <source>
        <dbReference type="Proteomes" id="UP000604481"/>
    </source>
</evidence>
<dbReference type="PANTHER" id="PTHR36154:SF1">
    <property type="entry name" value="DNA-BINDING TRANSCRIPTIONAL ACTIVATOR ALPA"/>
    <property type="match status" value="1"/>
</dbReference>
<sequence length="76" mass="8702">MQENPHGLQRQTLAPASHRILRMKDVTAITGISKSSIYRHIQSGHFPQSIRLSQHAVGWRSDQIEAWMNSLPRNTQ</sequence>
<comment type="caution">
    <text evidence="1">The sequence shown here is derived from an EMBL/GenBank/DDBJ whole genome shotgun (WGS) entry which is preliminary data.</text>
</comment>
<dbReference type="Gene3D" id="1.10.238.160">
    <property type="match status" value="1"/>
</dbReference>
<protein>
    <submittedName>
        <fullName evidence="1">AlpA family transcriptional regulator</fullName>
    </submittedName>
</protein>
<keyword evidence="2" id="KW-1185">Reference proteome</keyword>
<dbReference type="InterPro" id="IPR052931">
    <property type="entry name" value="Prophage_regulatory_activator"/>
</dbReference>
<dbReference type="Pfam" id="PF05930">
    <property type="entry name" value="Phage_AlpA"/>
    <property type="match status" value="1"/>
</dbReference>
<evidence type="ECO:0000313" key="1">
    <source>
        <dbReference type="EMBL" id="MBE9607866.1"/>
    </source>
</evidence>
<proteinExistence type="predicted"/>